<protein>
    <submittedName>
        <fullName evidence="2">Uncharacterized protein</fullName>
    </submittedName>
</protein>
<sequence length="321" mass="35893">LVPSRIDQMAPTFAKSIRSSNNKSPPTLSAGKVTSDVLKTWERGCTAYFSQKKVAVGDQVQQVLDSFEETRTINWIGHRREELAKLQFPEFMKTLRKHALENEWYLELKKKLQRRTQSDDEAFEDFANEVCHWNTLLVDAPNELPDKYADADWEDADADVLNDWIADVIKVDRRVANERKRARRLLEERKQKNKKFGGGGNIANTAGSNSGSGGGEGQKKNWIPALTDDERKVLQKHHGCFKCRKFYSGHGYRNCENGFPEKHVPITEADGQAARPASFKSPGKKALPVGAVVGSSVIYESDSEESCEGGSGSDADELDTD</sequence>
<accession>A0A4Q2CZ26</accession>
<dbReference type="STRING" id="2316362.A0A4Q2CZ26"/>
<organism evidence="2 3">
    <name type="scientific">Candolleomyces aberdarensis</name>
    <dbReference type="NCBI Taxonomy" id="2316362"/>
    <lineage>
        <taxon>Eukaryota</taxon>
        <taxon>Fungi</taxon>
        <taxon>Dikarya</taxon>
        <taxon>Basidiomycota</taxon>
        <taxon>Agaricomycotina</taxon>
        <taxon>Agaricomycetes</taxon>
        <taxon>Agaricomycetidae</taxon>
        <taxon>Agaricales</taxon>
        <taxon>Agaricineae</taxon>
        <taxon>Psathyrellaceae</taxon>
        <taxon>Candolleomyces</taxon>
    </lineage>
</organism>
<gene>
    <name evidence="2" type="ORF">EST38_g14664</name>
</gene>
<name>A0A4Q2CZ26_9AGAR</name>
<proteinExistence type="predicted"/>
<comment type="caution">
    <text evidence="2">The sequence shown here is derived from an EMBL/GenBank/DDBJ whole genome shotgun (WGS) entry which is preliminary data.</text>
</comment>
<dbReference type="AlphaFoldDB" id="A0A4Q2CZ26"/>
<keyword evidence="3" id="KW-1185">Reference proteome</keyword>
<evidence type="ECO:0000313" key="2">
    <source>
        <dbReference type="EMBL" id="RXW11191.1"/>
    </source>
</evidence>
<dbReference type="Proteomes" id="UP000290288">
    <property type="component" value="Unassembled WGS sequence"/>
</dbReference>
<dbReference type="OrthoDB" id="2369050at2759"/>
<evidence type="ECO:0000256" key="1">
    <source>
        <dbReference type="SAM" id="MobiDB-lite"/>
    </source>
</evidence>
<feature type="region of interest" description="Disordered" evidence="1">
    <location>
        <begin position="189"/>
        <end position="221"/>
    </location>
</feature>
<feature type="non-terminal residue" evidence="2">
    <location>
        <position position="1"/>
    </location>
</feature>
<evidence type="ECO:0000313" key="3">
    <source>
        <dbReference type="Proteomes" id="UP000290288"/>
    </source>
</evidence>
<feature type="region of interest" description="Disordered" evidence="1">
    <location>
        <begin position="300"/>
        <end position="321"/>
    </location>
</feature>
<dbReference type="EMBL" id="SDEE01002218">
    <property type="protein sequence ID" value="RXW11191.1"/>
    <property type="molecule type" value="Genomic_DNA"/>
</dbReference>
<reference evidence="2 3" key="1">
    <citation type="submission" date="2019-01" db="EMBL/GenBank/DDBJ databases">
        <title>Draft genome sequence of Psathyrella aberdarensis IHI B618.</title>
        <authorList>
            <person name="Buettner E."/>
            <person name="Kellner H."/>
        </authorList>
    </citation>
    <scope>NUCLEOTIDE SEQUENCE [LARGE SCALE GENOMIC DNA]</scope>
    <source>
        <strain evidence="2 3">IHI B618</strain>
    </source>
</reference>